<sequence>MSPPNSEVPIILKPKAQNKENITTYWLEKRAFNHPYYLAKTDDWKTTKLKPLLKIIKACAADALRENEKLLNPITSRFPEQPENVIQQIYDAFLQKLEAQKQRTLLQVEGNPRDIQTVEEVYSLIHDMLQSTLNLEIEARYAGQKRWLFCWAVNERGKFDRRKAKAQKSAESANEEKKRQRISIQELVNEEQHGEQLEDEPEDSREA</sequence>
<feature type="compositionally biased region" description="Acidic residues" evidence="1">
    <location>
        <begin position="197"/>
        <end position="207"/>
    </location>
</feature>
<dbReference type="EMBL" id="JAVHNQ010000001">
    <property type="protein sequence ID" value="KAK6359162.1"/>
    <property type="molecule type" value="Genomic_DNA"/>
</dbReference>
<feature type="region of interest" description="Disordered" evidence="1">
    <location>
        <begin position="162"/>
        <end position="207"/>
    </location>
</feature>
<reference evidence="2 3" key="1">
    <citation type="submission" date="2019-10" db="EMBL/GenBank/DDBJ databases">
        <authorList>
            <person name="Palmer J.M."/>
        </authorList>
    </citation>
    <scope>NUCLEOTIDE SEQUENCE [LARGE SCALE GENOMIC DNA]</scope>
    <source>
        <strain evidence="2 3">TWF696</strain>
    </source>
</reference>
<gene>
    <name evidence="2" type="ORF">TWF696_000330</name>
</gene>
<accession>A0AAV9VCI7</accession>
<dbReference type="AlphaFoldDB" id="A0AAV9VCI7"/>
<evidence type="ECO:0000313" key="3">
    <source>
        <dbReference type="Proteomes" id="UP001375240"/>
    </source>
</evidence>
<dbReference type="Proteomes" id="UP001375240">
    <property type="component" value="Unassembled WGS sequence"/>
</dbReference>
<comment type="caution">
    <text evidence="2">The sequence shown here is derived from an EMBL/GenBank/DDBJ whole genome shotgun (WGS) entry which is preliminary data.</text>
</comment>
<evidence type="ECO:0000313" key="2">
    <source>
        <dbReference type="EMBL" id="KAK6359162.1"/>
    </source>
</evidence>
<name>A0AAV9VCI7_9PEZI</name>
<protein>
    <recommendedName>
        <fullName evidence="4">Gag protein</fullName>
    </recommendedName>
</protein>
<organism evidence="2 3">
    <name type="scientific">Orbilia brochopaga</name>
    <dbReference type="NCBI Taxonomy" id="3140254"/>
    <lineage>
        <taxon>Eukaryota</taxon>
        <taxon>Fungi</taxon>
        <taxon>Dikarya</taxon>
        <taxon>Ascomycota</taxon>
        <taxon>Pezizomycotina</taxon>
        <taxon>Orbiliomycetes</taxon>
        <taxon>Orbiliales</taxon>
        <taxon>Orbiliaceae</taxon>
        <taxon>Orbilia</taxon>
    </lineage>
</organism>
<evidence type="ECO:0000256" key="1">
    <source>
        <dbReference type="SAM" id="MobiDB-lite"/>
    </source>
</evidence>
<keyword evidence="3" id="KW-1185">Reference proteome</keyword>
<proteinExistence type="predicted"/>
<evidence type="ECO:0008006" key="4">
    <source>
        <dbReference type="Google" id="ProtNLM"/>
    </source>
</evidence>